<dbReference type="GO" id="GO:0016747">
    <property type="term" value="F:acyltransferase activity, transferring groups other than amino-acyl groups"/>
    <property type="evidence" value="ECO:0007669"/>
    <property type="project" value="InterPro"/>
</dbReference>
<accession>A0A544TI98</accession>
<organism evidence="2 3">
    <name type="scientific">Psychrobacillus vulpis</name>
    <dbReference type="NCBI Taxonomy" id="2325572"/>
    <lineage>
        <taxon>Bacteria</taxon>
        <taxon>Bacillati</taxon>
        <taxon>Bacillota</taxon>
        <taxon>Bacilli</taxon>
        <taxon>Bacillales</taxon>
        <taxon>Bacillaceae</taxon>
        <taxon>Psychrobacillus</taxon>
    </lineage>
</organism>
<dbReference type="InterPro" id="IPR016181">
    <property type="entry name" value="Acyl_CoA_acyltransferase"/>
</dbReference>
<dbReference type="CDD" id="cd04301">
    <property type="entry name" value="NAT_SF"/>
    <property type="match status" value="1"/>
</dbReference>
<dbReference type="EMBL" id="VDGI01000030">
    <property type="protein sequence ID" value="TQR17179.1"/>
    <property type="molecule type" value="Genomic_DNA"/>
</dbReference>
<dbReference type="SUPFAM" id="SSF55729">
    <property type="entry name" value="Acyl-CoA N-acyltransferases (Nat)"/>
    <property type="match status" value="1"/>
</dbReference>
<name>A0A544TI98_9BACI</name>
<evidence type="ECO:0000313" key="2">
    <source>
        <dbReference type="EMBL" id="TQR17179.1"/>
    </source>
</evidence>
<sequence length="165" mass="18906">MKIREVTPADAEKLVALINQVEVESPYMLMEPGERKMTPESQRLSLEQMEKESNSTIFVAEEKEELVGYLIVIGGKAKRKKHTAYLVIGIIEKFRGQGIGTKLFQQLDDWAAIHQIQRLELTVVTENTIGVALYKKMGFESEGIKRKSLLVNGKWLDEYYMSKLR</sequence>
<dbReference type="Pfam" id="PF00583">
    <property type="entry name" value="Acetyltransf_1"/>
    <property type="match status" value="1"/>
</dbReference>
<keyword evidence="3" id="KW-1185">Reference proteome</keyword>
<dbReference type="PIRSF" id="PIRSF037663">
    <property type="entry name" value="Acetyltransf_GNAT_prd"/>
    <property type="match status" value="1"/>
</dbReference>
<dbReference type="PANTHER" id="PTHR43415:SF3">
    <property type="entry name" value="GNAT-FAMILY ACETYLTRANSFERASE"/>
    <property type="match status" value="1"/>
</dbReference>
<comment type="caution">
    <text evidence="2">The sequence shown here is derived from an EMBL/GenBank/DDBJ whole genome shotgun (WGS) entry which is preliminary data.</text>
</comment>
<keyword evidence="2" id="KW-0808">Transferase</keyword>
<feature type="domain" description="N-acetyltransferase" evidence="1">
    <location>
        <begin position="1"/>
        <end position="165"/>
    </location>
</feature>
<dbReference type="InterPro" id="IPR017255">
    <property type="entry name" value="AcTrfase_GNAT_prd"/>
</dbReference>
<dbReference type="Proteomes" id="UP000316626">
    <property type="component" value="Unassembled WGS sequence"/>
</dbReference>
<dbReference type="PANTHER" id="PTHR43415">
    <property type="entry name" value="SPERMIDINE N(1)-ACETYLTRANSFERASE"/>
    <property type="match status" value="1"/>
</dbReference>
<dbReference type="Gene3D" id="3.40.630.30">
    <property type="match status" value="1"/>
</dbReference>
<dbReference type="PROSITE" id="PS51186">
    <property type="entry name" value="GNAT"/>
    <property type="match status" value="1"/>
</dbReference>
<evidence type="ECO:0000313" key="3">
    <source>
        <dbReference type="Proteomes" id="UP000316626"/>
    </source>
</evidence>
<gene>
    <name evidence="2" type="ORF">FG384_18385</name>
</gene>
<dbReference type="InterPro" id="IPR000182">
    <property type="entry name" value="GNAT_dom"/>
</dbReference>
<dbReference type="RefSeq" id="WP_142644147.1">
    <property type="nucleotide sequence ID" value="NZ_VDGI01000030.1"/>
</dbReference>
<reference evidence="2 3" key="1">
    <citation type="submission" date="2019-06" db="EMBL/GenBank/DDBJ databases">
        <title>Psychrobacillus vulpis sp. nov., a new species isolated from feces of a red fox that inhabits in The Tablas de Daimiel Natural Park, Albacete, Spain.</title>
        <authorList>
            <person name="Rodriguez M."/>
            <person name="Reina J.C."/>
            <person name="Bejar V."/>
            <person name="Llamas I."/>
        </authorList>
    </citation>
    <scope>NUCLEOTIDE SEQUENCE [LARGE SCALE GENOMIC DNA]</scope>
    <source>
        <strain evidence="2 3">Z8</strain>
    </source>
</reference>
<protein>
    <submittedName>
        <fullName evidence="2">GNAT family N-acetyltransferase</fullName>
    </submittedName>
</protein>
<dbReference type="OrthoDB" id="9773249at2"/>
<evidence type="ECO:0000259" key="1">
    <source>
        <dbReference type="PROSITE" id="PS51186"/>
    </source>
</evidence>
<dbReference type="AlphaFoldDB" id="A0A544TI98"/>
<proteinExistence type="predicted"/>